<feature type="compositionally biased region" description="Polar residues" evidence="1">
    <location>
        <begin position="1"/>
        <end position="11"/>
    </location>
</feature>
<name>A0A8J9ZFS0_BRALA</name>
<evidence type="ECO:0000256" key="1">
    <source>
        <dbReference type="SAM" id="MobiDB-lite"/>
    </source>
</evidence>
<protein>
    <submittedName>
        <fullName evidence="2">Hypp932 protein</fullName>
    </submittedName>
</protein>
<sequence>MSAAIPQSQLQRGDMRSLSEPASLPLVRNGHITRTEIHPVLLAVLGARLVSIRKAVTGSNFARSLMESNFRDWLPSTRGDISGRNTRNKQKLNTPLCRTNRLKNSPIPYLVTLLNK</sequence>
<dbReference type="AlphaFoldDB" id="A0A8J9ZFS0"/>
<evidence type="ECO:0000313" key="3">
    <source>
        <dbReference type="Proteomes" id="UP000838412"/>
    </source>
</evidence>
<dbReference type="EMBL" id="OV696687">
    <property type="protein sequence ID" value="CAH1252519.1"/>
    <property type="molecule type" value="Genomic_DNA"/>
</dbReference>
<organism evidence="2 3">
    <name type="scientific">Branchiostoma lanceolatum</name>
    <name type="common">Common lancelet</name>
    <name type="synonym">Amphioxus lanceolatum</name>
    <dbReference type="NCBI Taxonomy" id="7740"/>
    <lineage>
        <taxon>Eukaryota</taxon>
        <taxon>Metazoa</taxon>
        <taxon>Chordata</taxon>
        <taxon>Cephalochordata</taxon>
        <taxon>Leptocardii</taxon>
        <taxon>Amphioxiformes</taxon>
        <taxon>Branchiostomatidae</taxon>
        <taxon>Branchiostoma</taxon>
    </lineage>
</organism>
<accession>A0A8J9ZFS0</accession>
<proteinExistence type="predicted"/>
<evidence type="ECO:0000313" key="2">
    <source>
        <dbReference type="EMBL" id="CAH1252519.1"/>
    </source>
</evidence>
<feature type="region of interest" description="Disordered" evidence="1">
    <location>
        <begin position="1"/>
        <end position="22"/>
    </location>
</feature>
<dbReference type="Proteomes" id="UP000838412">
    <property type="component" value="Chromosome 2"/>
</dbReference>
<keyword evidence="3" id="KW-1185">Reference proteome</keyword>
<gene>
    <name evidence="2" type="primary">Hypp932</name>
    <name evidence="2" type="ORF">BLAG_LOCUS12584</name>
</gene>
<reference evidence="2" key="1">
    <citation type="submission" date="2022-01" db="EMBL/GenBank/DDBJ databases">
        <authorList>
            <person name="Braso-Vives M."/>
        </authorList>
    </citation>
    <scope>NUCLEOTIDE SEQUENCE</scope>
</reference>